<accession>A0A445MU55</accession>
<dbReference type="GO" id="GO:0016491">
    <property type="term" value="F:oxidoreductase activity"/>
    <property type="evidence" value="ECO:0007669"/>
    <property type="project" value="UniProtKB-KW"/>
</dbReference>
<keyword evidence="2" id="KW-0560">Oxidoreductase</keyword>
<keyword evidence="1" id="KW-0479">Metal-binding</keyword>
<dbReference type="EMBL" id="OJIN01000069">
    <property type="protein sequence ID" value="SPD72942.1"/>
    <property type="molecule type" value="Genomic_DNA"/>
</dbReference>
<dbReference type="InterPro" id="IPR003813">
    <property type="entry name" value="MvhD/FlpD"/>
</dbReference>
<evidence type="ECO:0000259" key="5">
    <source>
        <dbReference type="Pfam" id="PF02662"/>
    </source>
</evidence>
<evidence type="ECO:0000256" key="4">
    <source>
        <dbReference type="ARBA" id="ARBA00023014"/>
    </source>
</evidence>
<evidence type="ECO:0000256" key="1">
    <source>
        <dbReference type="ARBA" id="ARBA00022723"/>
    </source>
</evidence>
<keyword evidence="4" id="KW-0411">Iron-sulfur</keyword>
<organism evidence="6">
    <name type="scientific">uncultured Desulfobacterium sp</name>
    <dbReference type="NCBI Taxonomy" id="201089"/>
    <lineage>
        <taxon>Bacteria</taxon>
        <taxon>Pseudomonadati</taxon>
        <taxon>Thermodesulfobacteriota</taxon>
        <taxon>Desulfobacteria</taxon>
        <taxon>Desulfobacterales</taxon>
        <taxon>Desulfobacteriaceae</taxon>
        <taxon>Desulfobacterium</taxon>
        <taxon>environmental samples</taxon>
    </lineage>
</organism>
<reference evidence="6" key="1">
    <citation type="submission" date="2018-01" db="EMBL/GenBank/DDBJ databases">
        <authorList>
            <person name="Regsiter A."/>
            <person name="William W."/>
        </authorList>
    </citation>
    <scope>NUCLEOTIDE SEQUENCE</scope>
    <source>
        <strain evidence="6">TRIP AH-1</strain>
    </source>
</reference>
<dbReference type="GO" id="GO:0046872">
    <property type="term" value="F:metal ion binding"/>
    <property type="evidence" value="ECO:0007669"/>
    <property type="project" value="UniProtKB-KW"/>
</dbReference>
<gene>
    <name evidence="6" type="ORF">PITCH_A1600013</name>
</gene>
<name>A0A445MU55_9BACT</name>
<dbReference type="GO" id="GO:0051536">
    <property type="term" value="F:iron-sulfur cluster binding"/>
    <property type="evidence" value="ECO:0007669"/>
    <property type="project" value="UniProtKB-KW"/>
</dbReference>
<feature type="domain" description="F420-non-reducing hydrogenase iron-sulfur subunit D" evidence="5">
    <location>
        <begin position="2"/>
        <end position="47"/>
    </location>
</feature>
<keyword evidence="3" id="KW-0408">Iron</keyword>
<evidence type="ECO:0000313" key="6">
    <source>
        <dbReference type="EMBL" id="SPD72942.1"/>
    </source>
</evidence>
<dbReference type="AlphaFoldDB" id="A0A445MU55"/>
<sequence>MFAMTRELTKILGIDQTRLRLEWISGAEGVRFAEVAREFTEQIKSLGPSALKRAA</sequence>
<proteinExistence type="predicted"/>
<protein>
    <submittedName>
        <fullName evidence="6">F420-non-reducing hydrogenase iron-sulfur subunit D family protein</fullName>
    </submittedName>
</protein>
<evidence type="ECO:0000256" key="3">
    <source>
        <dbReference type="ARBA" id="ARBA00023004"/>
    </source>
</evidence>
<evidence type="ECO:0000256" key="2">
    <source>
        <dbReference type="ARBA" id="ARBA00023002"/>
    </source>
</evidence>
<dbReference type="Pfam" id="PF02662">
    <property type="entry name" value="FlpD"/>
    <property type="match status" value="1"/>
</dbReference>